<reference evidence="2" key="1">
    <citation type="journal article" date="2024" name="J. Gen. Virol.">
        <title>Novel phages of Pseudomonas syringae unveil numerous potential auxiliary metabolic genes.</title>
        <authorList>
            <person name="Feltin C."/>
            <person name="Garneau J.R."/>
            <person name="Morris C.E."/>
            <person name="Berard A."/>
            <person name="Torres-Barcelo C."/>
        </authorList>
    </citation>
    <scope>NUCLEOTIDE SEQUENCE</scope>
</reference>
<dbReference type="InterPro" id="IPR023211">
    <property type="entry name" value="DNA_pol_palm_dom_sf"/>
</dbReference>
<dbReference type="SUPFAM" id="SSF56672">
    <property type="entry name" value="DNA/RNA polymerases"/>
    <property type="match status" value="1"/>
</dbReference>
<proteinExistence type="predicted"/>
<evidence type="ECO:0000313" key="2">
    <source>
        <dbReference type="EMBL" id="XAI69956.1"/>
    </source>
</evidence>
<gene>
    <name evidence="2" type="ORF">Pavpe01_00044</name>
</gene>
<protein>
    <submittedName>
        <fullName evidence="2">DNA polymerase subunit</fullName>
    </submittedName>
</protein>
<sequence>MFFDDLDLAPNARAKAKNKGPFVAKVLRFPAIYNRPYVEFSDQELWDARGGTMVYDIEVYPNYFLIAFKDIKSKKVVTFELSPDCPAWSDEQVNKLNWIVHAFRLISFNGNKFDKGLLFMAIYRASIETLYYICDRLINENKRPVKGDADFGIETKKKGYRVSDIEKEFKVKIPEFNHVDLIEVAPLQASLKTYAGRLHAWRMQDLPYEPGTYLTKDEARNTKFYCVNDLDNTALLFADLEPQIKLREQLSVEYGQDLRSLSDAQIAEHVLSAECEKINGYYARRPTIAPGTVYHYVPPSFVGFQTEQMRDVLKQLVESQFVISDKGRPKSAYLKGLKIKIGQQTYTMGVGGLHSTESCIAHFAEDGYLLIDRDVASYYPYIIINNGYFPKHLGPAFLTVYKTIVARRIEAKGLSKASDLSIAELNQIIADSLKITINGSFGKLGSKWSALYSPDLLIQTTLTGQLCLLMLIEALELEGIRVVSANTDGIVIKAHMTQYNRLNEIVASWEQLTNFETEETQYKAVYSRDVNNYIAIKKHYDKAENRWCNEFPAGTKIDKKYKGKGAFGETTLKKQPTNEICAKAIAKFLIDGTPVSDSVNNCRDIKDFITVKNVKGGAEKDGLFLGKAIRWYYGEGVTGTINYISNGNTVGNSEGAKPCMDLPDAFPTDISFDWYTNAAEDMLSDLGYYGPKKAKRPDLFDDEPKKAEGW</sequence>
<organism evidence="2">
    <name type="scientific">Pseudomonas phage Pavpe01</name>
    <dbReference type="NCBI Taxonomy" id="3138545"/>
    <lineage>
        <taxon>Viruses</taxon>
    </lineage>
</organism>
<accession>A0AAU6VZZ6</accession>
<feature type="compositionally biased region" description="Basic and acidic residues" evidence="1">
    <location>
        <begin position="696"/>
        <end position="710"/>
    </location>
</feature>
<dbReference type="Gene3D" id="3.90.1600.10">
    <property type="entry name" value="Palm domain of DNA polymerase"/>
    <property type="match status" value="1"/>
</dbReference>
<name>A0AAU6VZZ6_9VIRU</name>
<evidence type="ECO:0000256" key="1">
    <source>
        <dbReference type="SAM" id="MobiDB-lite"/>
    </source>
</evidence>
<dbReference type="EMBL" id="PP179316">
    <property type="protein sequence ID" value="XAI69956.1"/>
    <property type="molecule type" value="Genomic_DNA"/>
</dbReference>
<dbReference type="InterPro" id="IPR043502">
    <property type="entry name" value="DNA/RNA_pol_sf"/>
</dbReference>
<feature type="region of interest" description="Disordered" evidence="1">
    <location>
        <begin position="691"/>
        <end position="710"/>
    </location>
</feature>